<dbReference type="GO" id="GO:0005737">
    <property type="term" value="C:cytoplasm"/>
    <property type="evidence" value="ECO:0000318"/>
    <property type="project" value="GO_Central"/>
</dbReference>
<feature type="domain" description="25S rRNA (uridine-N(3))-methyltransferase BMT5-like" evidence="2">
    <location>
        <begin position="39"/>
        <end position="148"/>
    </location>
</feature>
<dbReference type="AlphaFoldDB" id="A0A2K1X8L5"/>
<evidence type="ECO:0000313" key="4">
    <source>
        <dbReference type="Proteomes" id="UP000006729"/>
    </source>
</evidence>
<dbReference type="STRING" id="3694.A0A2K1X8L5"/>
<dbReference type="GO" id="GO:0070475">
    <property type="term" value="P:rRNA base methylation"/>
    <property type="evidence" value="ECO:0000318"/>
    <property type="project" value="GO_Central"/>
</dbReference>
<dbReference type="Proteomes" id="UP000006729">
    <property type="component" value="Chromosome 16"/>
</dbReference>
<evidence type="ECO:0000313" key="3">
    <source>
        <dbReference type="EMBL" id="PNS97111.1"/>
    </source>
</evidence>
<organism evidence="3 4">
    <name type="scientific">Populus trichocarpa</name>
    <name type="common">Western balsam poplar</name>
    <name type="synonym">Populus balsamifera subsp. trichocarpa</name>
    <dbReference type="NCBI Taxonomy" id="3694"/>
    <lineage>
        <taxon>Eukaryota</taxon>
        <taxon>Viridiplantae</taxon>
        <taxon>Streptophyta</taxon>
        <taxon>Embryophyta</taxon>
        <taxon>Tracheophyta</taxon>
        <taxon>Spermatophyta</taxon>
        <taxon>Magnoliopsida</taxon>
        <taxon>eudicotyledons</taxon>
        <taxon>Gunneridae</taxon>
        <taxon>Pentapetalae</taxon>
        <taxon>rosids</taxon>
        <taxon>fabids</taxon>
        <taxon>Malpighiales</taxon>
        <taxon>Salicaceae</taxon>
        <taxon>Saliceae</taxon>
        <taxon>Populus</taxon>
    </lineage>
</organism>
<dbReference type="EMBL" id="CM009305">
    <property type="protein sequence ID" value="PNS97111.1"/>
    <property type="molecule type" value="Genomic_DNA"/>
</dbReference>
<dbReference type="PANTHER" id="PTHR11538">
    <property type="entry name" value="PHENYLALANYL-TRNA SYNTHETASE"/>
    <property type="match status" value="1"/>
</dbReference>
<dbReference type="PANTHER" id="PTHR11538:SF63">
    <property type="entry name" value="25S RRNA (URIDINE-N(3))-METHYLTRANSFERASE BMT5-LIKE DOMAIN-CONTAINING PROTEIN"/>
    <property type="match status" value="1"/>
</dbReference>
<keyword evidence="4" id="KW-1185">Reference proteome</keyword>
<sequence length="162" mass="19059">MGKQEKYQETDTESESSDDEEDEEPEKWRRHYPSKHRMLLVGEDDFSFSLSLARPFVLLSTWFQLLPIPKVRAYNIAKKYSNGEGNARELEEKGGLVLYEVDAIEMSQRNFLRTQRFDRIVYNFPHVDFLFPEGSYCQIQLCSSLLHNLCSPMLTYIILSLY</sequence>
<evidence type="ECO:0000256" key="1">
    <source>
        <dbReference type="SAM" id="MobiDB-lite"/>
    </source>
</evidence>
<proteinExistence type="predicted"/>
<accession>A0A2K1X8L5</accession>
<dbReference type="InterPro" id="IPR019446">
    <property type="entry name" value="BMT5-like"/>
</dbReference>
<feature type="region of interest" description="Disordered" evidence="1">
    <location>
        <begin position="1"/>
        <end position="29"/>
    </location>
</feature>
<dbReference type="InParanoid" id="A0A2K1X8L5"/>
<gene>
    <name evidence="3" type="ORF">POPTR_016G003100</name>
</gene>
<dbReference type="GO" id="GO:0070042">
    <property type="term" value="F:rRNA (uridine-N3-)-methyltransferase activity"/>
    <property type="evidence" value="ECO:0000318"/>
    <property type="project" value="GO_Central"/>
</dbReference>
<protein>
    <recommendedName>
        <fullName evidence="2">25S rRNA (uridine-N(3))-methyltransferase BMT5-like domain-containing protein</fullName>
    </recommendedName>
</protein>
<feature type="compositionally biased region" description="Acidic residues" evidence="1">
    <location>
        <begin position="10"/>
        <end position="25"/>
    </location>
</feature>
<reference evidence="3 4" key="1">
    <citation type="journal article" date="2006" name="Science">
        <title>The genome of black cottonwood, Populus trichocarpa (Torr. &amp; Gray).</title>
        <authorList>
            <person name="Tuskan G.A."/>
            <person name="Difazio S."/>
            <person name="Jansson S."/>
            <person name="Bohlmann J."/>
            <person name="Grigoriev I."/>
            <person name="Hellsten U."/>
            <person name="Putnam N."/>
            <person name="Ralph S."/>
            <person name="Rombauts S."/>
            <person name="Salamov A."/>
            <person name="Schein J."/>
            <person name="Sterck L."/>
            <person name="Aerts A."/>
            <person name="Bhalerao R.R."/>
            <person name="Bhalerao R.P."/>
            <person name="Blaudez D."/>
            <person name="Boerjan W."/>
            <person name="Brun A."/>
            <person name="Brunner A."/>
            <person name="Busov V."/>
            <person name="Campbell M."/>
            <person name="Carlson J."/>
            <person name="Chalot M."/>
            <person name="Chapman J."/>
            <person name="Chen G.L."/>
            <person name="Cooper D."/>
            <person name="Coutinho P.M."/>
            <person name="Couturier J."/>
            <person name="Covert S."/>
            <person name="Cronk Q."/>
            <person name="Cunningham R."/>
            <person name="Davis J."/>
            <person name="Degroeve S."/>
            <person name="Dejardin A."/>
            <person name="Depamphilis C."/>
            <person name="Detter J."/>
            <person name="Dirks B."/>
            <person name="Dubchak I."/>
            <person name="Duplessis S."/>
            <person name="Ehlting J."/>
            <person name="Ellis B."/>
            <person name="Gendler K."/>
            <person name="Goodstein D."/>
            <person name="Gribskov M."/>
            <person name="Grimwood J."/>
            <person name="Groover A."/>
            <person name="Gunter L."/>
            <person name="Hamberger B."/>
            <person name="Heinze B."/>
            <person name="Helariutta Y."/>
            <person name="Henrissat B."/>
            <person name="Holligan D."/>
            <person name="Holt R."/>
            <person name="Huang W."/>
            <person name="Islam-Faridi N."/>
            <person name="Jones S."/>
            <person name="Jones-Rhoades M."/>
            <person name="Jorgensen R."/>
            <person name="Joshi C."/>
            <person name="Kangasjarvi J."/>
            <person name="Karlsson J."/>
            <person name="Kelleher C."/>
            <person name="Kirkpatrick R."/>
            <person name="Kirst M."/>
            <person name="Kohler A."/>
            <person name="Kalluri U."/>
            <person name="Larimer F."/>
            <person name="Leebens-Mack J."/>
            <person name="Leple J.C."/>
            <person name="Locascio P."/>
            <person name="Lou Y."/>
            <person name="Lucas S."/>
            <person name="Martin F."/>
            <person name="Montanini B."/>
            <person name="Napoli C."/>
            <person name="Nelson D.R."/>
            <person name="Nelson C."/>
            <person name="Nieminen K."/>
            <person name="Nilsson O."/>
            <person name="Pereda V."/>
            <person name="Peter G."/>
            <person name="Philippe R."/>
            <person name="Pilate G."/>
            <person name="Poliakov A."/>
            <person name="Razumovskaya J."/>
            <person name="Richardson P."/>
            <person name="Rinaldi C."/>
            <person name="Ritland K."/>
            <person name="Rouze P."/>
            <person name="Ryaboy D."/>
            <person name="Schmutz J."/>
            <person name="Schrader J."/>
            <person name="Segerman B."/>
            <person name="Shin H."/>
            <person name="Siddiqui A."/>
            <person name="Sterky F."/>
            <person name="Terry A."/>
            <person name="Tsai C.J."/>
            <person name="Uberbacher E."/>
            <person name="Unneberg P."/>
            <person name="Vahala J."/>
            <person name="Wall K."/>
            <person name="Wessler S."/>
            <person name="Yang G."/>
            <person name="Yin T."/>
            <person name="Douglas C."/>
            <person name="Marra M."/>
            <person name="Sandberg G."/>
            <person name="Van de Peer Y."/>
            <person name="Rokhsar D."/>
        </authorList>
    </citation>
    <scope>NUCLEOTIDE SEQUENCE [LARGE SCALE GENOMIC DNA]</scope>
    <source>
        <strain evidence="4">cv. Nisqually</strain>
    </source>
</reference>
<name>A0A2K1X8L5_POPTR</name>
<dbReference type="Pfam" id="PF10354">
    <property type="entry name" value="BMT5-like"/>
    <property type="match status" value="1"/>
</dbReference>
<evidence type="ECO:0000259" key="2">
    <source>
        <dbReference type="Pfam" id="PF10354"/>
    </source>
</evidence>